<dbReference type="AlphaFoldDB" id="A0A5J5MIZ5"/>
<dbReference type="InterPro" id="IPR042192">
    <property type="entry name" value="Glycophorin-C"/>
</dbReference>
<accession>A0A5J5MIZ5</accession>
<evidence type="ECO:0000259" key="6">
    <source>
        <dbReference type="SMART" id="SM00294"/>
    </source>
</evidence>
<organism evidence="7 8">
    <name type="scientific">Muntiacus reevesi</name>
    <name type="common">Reeves' muntjac</name>
    <name type="synonym">Cervus reevesi</name>
    <dbReference type="NCBI Taxonomy" id="9886"/>
    <lineage>
        <taxon>Eukaryota</taxon>
        <taxon>Metazoa</taxon>
        <taxon>Chordata</taxon>
        <taxon>Craniata</taxon>
        <taxon>Vertebrata</taxon>
        <taxon>Euteleostomi</taxon>
        <taxon>Mammalia</taxon>
        <taxon>Eutheria</taxon>
        <taxon>Laurasiatheria</taxon>
        <taxon>Artiodactyla</taxon>
        <taxon>Ruminantia</taxon>
        <taxon>Pecora</taxon>
        <taxon>Cervidae</taxon>
        <taxon>Muntiacinae</taxon>
        <taxon>Muntiacus</taxon>
    </lineage>
</organism>
<evidence type="ECO:0000313" key="8">
    <source>
        <dbReference type="Proteomes" id="UP000326062"/>
    </source>
</evidence>
<evidence type="ECO:0000256" key="5">
    <source>
        <dbReference type="SAM" id="Phobius"/>
    </source>
</evidence>
<comment type="subcellular location">
    <subcellularLocation>
        <location evidence="1">Membrane</location>
        <topology evidence="1">Single-pass membrane protein</topology>
    </subcellularLocation>
</comment>
<name>A0A5J5MIZ5_MUNRE</name>
<feature type="domain" description="Neurexin/syndecan/glycophorin C" evidence="6">
    <location>
        <begin position="79"/>
        <end position="97"/>
    </location>
</feature>
<evidence type="ECO:0000313" key="7">
    <source>
        <dbReference type="EMBL" id="KAB0380405.1"/>
    </source>
</evidence>
<reference evidence="7 8" key="1">
    <citation type="submission" date="2019-06" db="EMBL/GenBank/DDBJ databases">
        <title>Discovery of a novel chromosome fission-fusion reversal in muntjac.</title>
        <authorList>
            <person name="Mudd A.B."/>
            <person name="Bredeson J.V."/>
            <person name="Baum R."/>
            <person name="Hockemeyer D."/>
            <person name="Rokhsar D.S."/>
        </authorList>
    </citation>
    <scope>NUCLEOTIDE SEQUENCE [LARGE SCALE GENOMIC DNA]</scope>
    <source>
        <strain evidence="7">UCam_UCB_Mr</strain>
        <tissue evidence="7">Fibroblast cell line</tissue>
    </source>
</reference>
<dbReference type="GO" id="GO:0030863">
    <property type="term" value="C:cortical cytoskeleton"/>
    <property type="evidence" value="ECO:0007669"/>
    <property type="project" value="TreeGrafter"/>
</dbReference>
<keyword evidence="3 5" id="KW-1133">Transmembrane helix</keyword>
<keyword evidence="4 5" id="KW-0472">Membrane</keyword>
<keyword evidence="8" id="KW-1185">Reference proteome</keyword>
<evidence type="ECO:0000256" key="3">
    <source>
        <dbReference type="ARBA" id="ARBA00022989"/>
    </source>
</evidence>
<dbReference type="PANTHER" id="PTHR47614:SF2">
    <property type="entry name" value="GLYCOPHORIN-C"/>
    <property type="match status" value="1"/>
</dbReference>
<keyword evidence="2 5" id="KW-0812">Transmembrane</keyword>
<dbReference type="InterPro" id="IPR003585">
    <property type="entry name" value="Neurexin-like"/>
</dbReference>
<dbReference type="Proteomes" id="UP000326062">
    <property type="component" value="Chromosome 3"/>
</dbReference>
<gene>
    <name evidence="7" type="ORF">FD755_008189</name>
</gene>
<evidence type="ECO:0000256" key="1">
    <source>
        <dbReference type="ARBA" id="ARBA00004167"/>
    </source>
</evidence>
<comment type="caution">
    <text evidence="7">The sequence shown here is derived from an EMBL/GenBank/DDBJ whole genome shotgun (WGS) entry which is preliminary data.</text>
</comment>
<dbReference type="GO" id="GO:0016020">
    <property type="term" value="C:membrane"/>
    <property type="evidence" value="ECO:0007669"/>
    <property type="project" value="UniProtKB-SubCell"/>
</dbReference>
<sequence>MQQGPSRPGDATWCLTPGPGMASSEMDIAVIAGMRGEAACLGWTSPRACPGTPVAALCFRPAGVVAAVAFVLVCLLLLMLHYLYRHKGTYHTNEAKGTEFAESADVALQDDPALRDNGGGSRKEYFI</sequence>
<evidence type="ECO:0000256" key="4">
    <source>
        <dbReference type="ARBA" id="ARBA00023136"/>
    </source>
</evidence>
<dbReference type="PANTHER" id="PTHR47614">
    <property type="entry name" value="GLYCOPHORIN-C"/>
    <property type="match status" value="1"/>
</dbReference>
<dbReference type="EMBL" id="VCEB01000003">
    <property type="protein sequence ID" value="KAB0380405.1"/>
    <property type="molecule type" value="Genomic_DNA"/>
</dbReference>
<dbReference type="SMART" id="SM00294">
    <property type="entry name" value="4.1m"/>
    <property type="match status" value="1"/>
</dbReference>
<protein>
    <recommendedName>
        <fullName evidence="6">Neurexin/syndecan/glycophorin C domain-containing protein</fullName>
    </recommendedName>
</protein>
<proteinExistence type="predicted"/>
<evidence type="ECO:0000256" key="2">
    <source>
        <dbReference type="ARBA" id="ARBA00022692"/>
    </source>
</evidence>
<feature type="transmembrane region" description="Helical" evidence="5">
    <location>
        <begin position="62"/>
        <end position="84"/>
    </location>
</feature>